<sequence>MSPISSLALVTNRSSNAYFLIGLSTTWLKKLSSMHSRSLLDCLQLTMLLFQQMLGWLKSPSRMRACKCMPPVAGFTPIGAEVLQGEVSDVLSPYPFVQHSQIFLPQRLQ</sequence>
<proteinExistence type="predicted"/>
<evidence type="ECO:0000313" key="1">
    <source>
        <dbReference type="EMBL" id="KAK4823103.1"/>
    </source>
</evidence>
<evidence type="ECO:0000313" key="2">
    <source>
        <dbReference type="Proteomes" id="UP001333110"/>
    </source>
</evidence>
<accession>A0AAN7PA30</accession>
<dbReference type="Proteomes" id="UP001333110">
    <property type="component" value="Unassembled WGS sequence"/>
</dbReference>
<dbReference type="AlphaFoldDB" id="A0AAN7PA30"/>
<protein>
    <submittedName>
        <fullName evidence="1">Uncharacterized protein</fullName>
    </submittedName>
</protein>
<name>A0AAN7PA30_MYCAM</name>
<feature type="non-terminal residue" evidence="1">
    <location>
        <position position="109"/>
    </location>
</feature>
<organism evidence="1 2">
    <name type="scientific">Mycteria americana</name>
    <name type="common">Wood stork</name>
    <dbReference type="NCBI Taxonomy" id="33587"/>
    <lineage>
        <taxon>Eukaryota</taxon>
        <taxon>Metazoa</taxon>
        <taxon>Chordata</taxon>
        <taxon>Craniata</taxon>
        <taxon>Vertebrata</taxon>
        <taxon>Euteleostomi</taxon>
        <taxon>Archelosauria</taxon>
        <taxon>Archosauria</taxon>
        <taxon>Dinosauria</taxon>
        <taxon>Saurischia</taxon>
        <taxon>Theropoda</taxon>
        <taxon>Coelurosauria</taxon>
        <taxon>Aves</taxon>
        <taxon>Neognathae</taxon>
        <taxon>Neoaves</taxon>
        <taxon>Aequornithes</taxon>
        <taxon>Ciconiiformes</taxon>
        <taxon>Ciconiidae</taxon>
        <taxon>Mycteria</taxon>
    </lineage>
</organism>
<gene>
    <name evidence="1" type="ORF">QYF61_025841</name>
</gene>
<keyword evidence="2" id="KW-1185">Reference proteome</keyword>
<dbReference type="EMBL" id="JAUNZN010000004">
    <property type="protein sequence ID" value="KAK4823103.1"/>
    <property type="molecule type" value="Genomic_DNA"/>
</dbReference>
<reference evidence="1 2" key="1">
    <citation type="journal article" date="2023" name="J. Hered.">
        <title>Chromosome-level genome of the wood stork (Mycteria americana) provides insight into avian chromosome evolution.</title>
        <authorList>
            <person name="Flamio R. Jr."/>
            <person name="Ramstad K.M."/>
        </authorList>
    </citation>
    <scope>NUCLEOTIDE SEQUENCE [LARGE SCALE GENOMIC DNA]</scope>
    <source>
        <strain evidence="1">JAX WOST 10</strain>
    </source>
</reference>
<comment type="caution">
    <text evidence="1">The sequence shown here is derived from an EMBL/GenBank/DDBJ whole genome shotgun (WGS) entry which is preliminary data.</text>
</comment>